<evidence type="ECO:0000313" key="1">
    <source>
        <dbReference type="EMBL" id="PKU64959.1"/>
    </source>
</evidence>
<reference evidence="1 2" key="2">
    <citation type="journal article" date="2017" name="Nature">
        <title>The Apostasia genome and the evolution of orchids.</title>
        <authorList>
            <person name="Zhang G.Q."/>
            <person name="Liu K.W."/>
            <person name="Li Z."/>
            <person name="Lohaus R."/>
            <person name="Hsiao Y.Y."/>
            <person name="Niu S.C."/>
            <person name="Wang J.Y."/>
            <person name="Lin Y.C."/>
            <person name="Xu Q."/>
            <person name="Chen L.J."/>
            <person name="Yoshida K."/>
            <person name="Fujiwara S."/>
            <person name="Wang Z.W."/>
            <person name="Zhang Y.Q."/>
            <person name="Mitsuda N."/>
            <person name="Wang M."/>
            <person name="Liu G.H."/>
            <person name="Pecoraro L."/>
            <person name="Huang H.X."/>
            <person name="Xiao X.J."/>
            <person name="Lin M."/>
            <person name="Wu X.Y."/>
            <person name="Wu W.L."/>
            <person name="Chen Y.Y."/>
            <person name="Chang S.B."/>
            <person name="Sakamoto S."/>
            <person name="Ohme-Takagi M."/>
            <person name="Yagi M."/>
            <person name="Zeng S.J."/>
            <person name="Shen C.Y."/>
            <person name="Yeh C.M."/>
            <person name="Luo Y.B."/>
            <person name="Tsai W.C."/>
            <person name="Van de Peer Y."/>
            <person name="Liu Z.J."/>
        </authorList>
    </citation>
    <scope>NUCLEOTIDE SEQUENCE [LARGE SCALE GENOMIC DNA]</scope>
    <source>
        <tissue evidence="1">The whole plant</tissue>
    </source>
</reference>
<proteinExistence type="predicted"/>
<sequence length="106" mass="12158">MAGRLGSRARIARQRFGLVFLAVDLGKPSELEVRRRRPSEVGIGNSIFLLGSKTKKTRGQKVFFTFPSWSRDQQARSPFPDHDFKKKMRLVFVDWVDCTCLLMVLA</sequence>
<organism evidence="1 2">
    <name type="scientific">Dendrobium catenatum</name>
    <dbReference type="NCBI Taxonomy" id="906689"/>
    <lineage>
        <taxon>Eukaryota</taxon>
        <taxon>Viridiplantae</taxon>
        <taxon>Streptophyta</taxon>
        <taxon>Embryophyta</taxon>
        <taxon>Tracheophyta</taxon>
        <taxon>Spermatophyta</taxon>
        <taxon>Magnoliopsida</taxon>
        <taxon>Liliopsida</taxon>
        <taxon>Asparagales</taxon>
        <taxon>Orchidaceae</taxon>
        <taxon>Epidendroideae</taxon>
        <taxon>Malaxideae</taxon>
        <taxon>Dendrobiinae</taxon>
        <taxon>Dendrobium</taxon>
    </lineage>
</organism>
<accession>A0A2I0VNH2</accession>
<dbReference type="AlphaFoldDB" id="A0A2I0VNH2"/>
<reference evidence="1 2" key="1">
    <citation type="journal article" date="2016" name="Sci. Rep.">
        <title>The Dendrobium catenatum Lindl. genome sequence provides insights into polysaccharide synthase, floral development and adaptive evolution.</title>
        <authorList>
            <person name="Zhang G.Q."/>
            <person name="Xu Q."/>
            <person name="Bian C."/>
            <person name="Tsai W.C."/>
            <person name="Yeh C.M."/>
            <person name="Liu K.W."/>
            <person name="Yoshida K."/>
            <person name="Zhang L.S."/>
            <person name="Chang S.B."/>
            <person name="Chen F."/>
            <person name="Shi Y."/>
            <person name="Su Y.Y."/>
            <person name="Zhang Y.Q."/>
            <person name="Chen L.J."/>
            <person name="Yin Y."/>
            <person name="Lin M."/>
            <person name="Huang H."/>
            <person name="Deng H."/>
            <person name="Wang Z.W."/>
            <person name="Zhu S.L."/>
            <person name="Zhao X."/>
            <person name="Deng C."/>
            <person name="Niu S.C."/>
            <person name="Huang J."/>
            <person name="Wang M."/>
            <person name="Liu G.H."/>
            <person name="Yang H.J."/>
            <person name="Xiao X.J."/>
            <person name="Hsiao Y.Y."/>
            <person name="Wu W.L."/>
            <person name="Chen Y.Y."/>
            <person name="Mitsuda N."/>
            <person name="Ohme-Takagi M."/>
            <person name="Luo Y.B."/>
            <person name="Van de Peer Y."/>
            <person name="Liu Z.J."/>
        </authorList>
    </citation>
    <scope>NUCLEOTIDE SEQUENCE [LARGE SCALE GENOMIC DNA]</scope>
    <source>
        <tissue evidence="1">The whole plant</tissue>
    </source>
</reference>
<dbReference type="EMBL" id="KZ503378">
    <property type="protein sequence ID" value="PKU64959.1"/>
    <property type="molecule type" value="Genomic_DNA"/>
</dbReference>
<gene>
    <name evidence="1" type="ORF">MA16_Dca004574</name>
</gene>
<name>A0A2I0VNH2_9ASPA</name>
<keyword evidence="2" id="KW-1185">Reference proteome</keyword>
<protein>
    <submittedName>
        <fullName evidence="1">Uncharacterized protein</fullName>
    </submittedName>
</protein>
<evidence type="ECO:0000313" key="2">
    <source>
        <dbReference type="Proteomes" id="UP000233837"/>
    </source>
</evidence>
<dbReference type="Proteomes" id="UP000233837">
    <property type="component" value="Unassembled WGS sequence"/>
</dbReference>